<evidence type="ECO:0000256" key="4">
    <source>
        <dbReference type="ARBA" id="ARBA00022989"/>
    </source>
</evidence>
<gene>
    <name evidence="7" type="ORF">VF724_08990</name>
</gene>
<comment type="similarity">
    <text evidence="6">Belongs to the inorganic phosphate transporter (PiT) (TC 2.A.20) family.</text>
</comment>
<comment type="caution">
    <text evidence="7">The sequence shown here is derived from an EMBL/GenBank/DDBJ whole genome shotgun (WGS) entry which is preliminary data.</text>
</comment>
<dbReference type="Proteomes" id="UP001310386">
    <property type="component" value="Unassembled WGS sequence"/>
</dbReference>
<accession>A0ABU5ZH13</accession>
<keyword evidence="4 6" id="KW-1133">Transmembrane helix</keyword>
<proteinExistence type="inferred from homology"/>
<evidence type="ECO:0000256" key="1">
    <source>
        <dbReference type="ARBA" id="ARBA00004141"/>
    </source>
</evidence>
<dbReference type="InterPro" id="IPR001204">
    <property type="entry name" value="Phos_transporter"/>
</dbReference>
<evidence type="ECO:0000256" key="3">
    <source>
        <dbReference type="ARBA" id="ARBA00022692"/>
    </source>
</evidence>
<feature type="transmembrane region" description="Helical" evidence="6">
    <location>
        <begin position="267"/>
        <end position="285"/>
    </location>
</feature>
<protein>
    <recommendedName>
        <fullName evidence="6">Phosphate transporter</fullName>
    </recommendedName>
</protein>
<keyword evidence="6" id="KW-0592">Phosphate transport</keyword>
<dbReference type="RefSeq" id="WP_371753915.1">
    <property type="nucleotide sequence ID" value="NZ_JAYJLD010000010.1"/>
</dbReference>
<organism evidence="7 8">
    <name type="scientific">Ferviditalea candida</name>
    <dbReference type="NCBI Taxonomy" id="3108399"/>
    <lineage>
        <taxon>Bacteria</taxon>
        <taxon>Bacillati</taxon>
        <taxon>Bacillota</taxon>
        <taxon>Bacilli</taxon>
        <taxon>Bacillales</taxon>
        <taxon>Paenibacillaceae</taxon>
        <taxon>Ferviditalea</taxon>
    </lineage>
</organism>
<evidence type="ECO:0000256" key="2">
    <source>
        <dbReference type="ARBA" id="ARBA00022448"/>
    </source>
</evidence>
<reference evidence="7" key="1">
    <citation type="submission" date="2023-12" db="EMBL/GenBank/DDBJ databases">
        <title>Fervidustalea candida gen. nov., sp. nov., a novel member of the family Paenibacillaceae isolated from a geothermal area.</title>
        <authorList>
            <person name="Li W.-J."/>
            <person name="Jiao J.-Y."/>
            <person name="Chen Y."/>
        </authorList>
    </citation>
    <scope>NUCLEOTIDE SEQUENCE</scope>
    <source>
        <strain evidence="7">SYSU GA230002</strain>
    </source>
</reference>
<feature type="transmembrane region" description="Helical" evidence="6">
    <location>
        <begin position="125"/>
        <end position="146"/>
    </location>
</feature>
<evidence type="ECO:0000256" key="5">
    <source>
        <dbReference type="ARBA" id="ARBA00023136"/>
    </source>
</evidence>
<keyword evidence="5 6" id="KW-0472">Membrane</keyword>
<dbReference type="Pfam" id="PF01384">
    <property type="entry name" value="PHO4"/>
    <property type="match status" value="1"/>
</dbReference>
<dbReference type="PANTHER" id="PTHR11101">
    <property type="entry name" value="PHOSPHATE TRANSPORTER"/>
    <property type="match status" value="1"/>
</dbReference>
<feature type="transmembrane region" description="Helical" evidence="6">
    <location>
        <begin position="297"/>
        <end position="318"/>
    </location>
</feature>
<dbReference type="PANTHER" id="PTHR11101:SF80">
    <property type="entry name" value="PHOSPHATE TRANSPORTER"/>
    <property type="match status" value="1"/>
</dbReference>
<keyword evidence="2 6" id="KW-0813">Transport</keyword>
<keyword evidence="3 6" id="KW-0812">Transmembrane</keyword>
<feature type="transmembrane region" description="Helical" evidence="6">
    <location>
        <begin position="324"/>
        <end position="343"/>
    </location>
</feature>
<evidence type="ECO:0000313" key="7">
    <source>
        <dbReference type="EMBL" id="MEB3101798.1"/>
    </source>
</evidence>
<feature type="transmembrane region" description="Helical" evidence="6">
    <location>
        <begin position="171"/>
        <end position="188"/>
    </location>
</feature>
<keyword evidence="8" id="KW-1185">Reference proteome</keyword>
<feature type="transmembrane region" description="Helical" evidence="6">
    <location>
        <begin position="241"/>
        <end position="261"/>
    </location>
</feature>
<sequence length="360" mass="37637">MLTYIAITIGLLLAMNIGGSGAAATMGPAYGSGAIAGKKTALFLVAIGVFLGAAAGSGEVVKTIGKGIVHGDILTIEVVIVILSAATLTLFFANYIGIPLSTSEVAVGAIAGAGIAFRSLYLDRLILIVFFWIAIPAAAFLLGYLLEKLKSLIDRSWPGASKAAQRWKKQLILLLIITGFMEAVSAGMNNAANAVGPLIGAGILEERTGIWLGGSFLAFGAVILGGKVIETNGKKITRLSLIQGSTVSFIGASLVILASLWGFPVPLTQITTSAILGVGTAEKGARLFQKNIIIRILKVWIVSPVMALVISYSLILIVLKPNPYILAVIISVFISTVGCISLYRSIRKERDTFYDQGGGV</sequence>
<feature type="transmembrane region" description="Helical" evidence="6">
    <location>
        <begin position="73"/>
        <end position="96"/>
    </location>
</feature>
<dbReference type="EMBL" id="JAYJLD010000010">
    <property type="protein sequence ID" value="MEB3101798.1"/>
    <property type="molecule type" value="Genomic_DNA"/>
</dbReference>
<feature type="transmembrane region" description="Helical" evidence="6">
    <location>
        <begin position="41"/>
        <end position="61"/>
    </location>
</feature>
<evidence type="ECO:0000313" key="8">
    <source>
        <dbReference type="Proteomes" id="UP001310386"/>
    </source>
</evidence>
<comment type="subcellular location">
    <subcellularLocation>
        <location evidence="1 6">Membrane</location>
        <topology evidence="1 6">Multi-pass membrane protein</topology>
    </subcellularLocation>
</comment>
<evidence type="ECO:0000256" key="6">
    <source>
        <dbReference type="RuleBase" id="RU363058"/>
    </source>
</evidence>
<name>A0ABU5ZH13_9BACL</name>
<feature type="transmembrane region" description="Helical" evidence="6">
    <location>
        <begin position="208"/>
        <end position="229"/>
    </location>
</feature>